<feature type="region of interest" description="Disordered" evidence="1">
    <location>
        <begin position="79"/>
        <end position="104"/>
    </location>
</feature>
<protein>
    <submittedName>
        <fullName evidence="3">Defb22 protein</fullName>
    </submittedName>
</protein>
<gene>
    <name evidence="3" type="primary">Defb22</name>
    <name evidence="3" type="ORF">PHOROB_LOCUS1068</name>
</gene>
<sequence length="104" mass="10376">MKSPLPTVVIIILLAHLVTGSWYVKKCANKLGNCRKVCRKGELKTNPATGFCPKEKHCCVLSLKVPGCGGTTIASGGTAGTGAGTGAPNGTPGAATPKATTAAP</sequence>
<evidence type="ECO:0000313" key="3">
    <source>
        <dbReference type="EMBL" id="CAH6777092.1"/>
    </source>
</evidence>
<comment type="caution">
    <text evidence="3">The sequence shown here is derived from an EMBL/GenBank/DDBJ whole genome shotgun (WGS) entry which is preliminary data.</text>
</comment>
<evidence type="ECO:0000256" key="1">
    <source>
        <dbReference type="SAM" id="MobiDB-lite"/>
    </source>
</evidence>
<proteinExistence type="predicted"/>
<evidence type="ECO:0000256" key="2">
    <source>
        <dbReference type="SAM" id="SignalP"/>
    </source>
</evidence>
<keyword evidence="2" id="KW-0732">Signal</keyword>
<dbReference type="Proteomes" id="UP001152836">
    <property type="component" value="Unassembled WGS sequence"/>
</dbReference>
<dbReference type="EMBL" id="CALSGD010000248">
    <property type="protein sequence ID" value="CAH6777092.1"/>
    <property type="molecule type" value="Genomic_DNA"/>
</dbReference>
<name>A0AAU9YP16_PHORO</name>
<keyword evidence="4" id="KW-1185">Reference proteome</keyword>
<reference evidence="3" key="1">
    <citation type="submission" date="2022-06" db="EMBL/GenBank/DDBJ databases">
        <authorList>
            <person name="Andreotti S."/>
            <person name="Wyler E."/>
        </authorList>
    </citation>
    <scope>NUCLEOTIDE SEQUENCE</scope>
</reference>
<dbReference type="AlphaFoldDB" id="A0AAU9YP16"/>
<feature type="signal peptide" evidence="2">
    <location>
        <begin position="1"/>
        <end position="20"/>
    </location>
</feature>
<feature type="chain" id="PRO_5043336738" evidence="2">
    <location>
        <begin position="21"/>
        <end position="104"/>
    </location>
</feature>
<accession>A0AAU9YP16</accession>
<organism evidence="3 4">
    <name type="scientific">Phodopus roborovskii</name>
    <name type="common">Roborovski's desert hamster</name>
    <name type="synonym">Cricetulus roborovskii</name>
    <dbReference type="NCBI Taxonomy" id="109678"/>
    <lineage>
        <taxon>Eukaryota</taxon>
        <taxon>Metazoa</taxon>
        <taxon>Chordata</taxon>
        <taxon>Craniata</taxon>
        <taxon>Vertebrata</taxon>
        <taxon>Euteleostomi</taxon>
        <taxon>Mammalia</taxon>
        <taxon>Eutheria</taxon>
        <taxon>Euarchontoglires</taxon>
        <taxon>Glires</taxon>
        <taxon>Rodentia</taxon>
        <taxon>Myomorpha</taxon>
        <taxon>Muroidea</taxon>
        <taxon>Cricetidae</taxon>
        <taxon>Cricetinae</taxon>
        <taxon>Phodopus</taxon>
    </lineage>
</organism>
<evidence type="ECO:0000313" key="4">
    <source>
        <dbReference type="Proteomes" id="UP001152836"/>
    </source>
</evidence>
<feature type="compositionally biased region" description="Low complexity" evidence="1">
    <location>
        <begin position="88"/>
        <end position="104"/>
    </location>
</feature>